<dbReference type="InterPro" id="IPR015590">
    <property type="entry name" value="Aldehyde_DH_dom"/>
</dbReference>
<organism evidence="6 7">
    <name type="scientific">Malacoplasma penetrans (strain HF-2)</name>
    <name type="common">Mycoplasma penetrans</name>
    <dbReference type="NCBI Taxonomy" id="272633"/>
    <lineage>
        <taxon>Bacteria</taxon>
        <taxon>Bacillati</taxon>
        <taxon>Mycoplasmatota</taxon>
        <taxon>Mycoplasmoidales</taxon>
        <taxon>Mycoplasmoidaceae</taxon>
        <taxon>Malacoplasma</taxon>
    </lineage>
</organism>
<sequence length="478" mass="52311">MENTFYKGSAYINGKFVDSEKTIPVISTIDGSTIGSVAALSKKDIDMAFEGAHLAFNLWRNLTPEMRIKKIKEFAEYFIAEKEFLATLMSYEIGKSYNDALKEVERSYENIFETIEVYEKEFVNPSVIGPEVNKIKGKTGYFYNVPVGVVLAIAPFNYPINLGLAKIIPTLLVGNTIVFKPATQGSLVSSQLAKYFDQANFIAGVFNLVTGKGSEIGDYILENKRIQGATFTGSSDIGFKLASKLPMKPLVLELGGKDAAIVTNNADVELAAKEIIKGAFGYSGQRCTAIKRVLVTKEIADDLLIHLIKEAQKLKVGNPLNNPDITPLIDRKAVDFNIDLIDDAINHGANLVYGGNIEGYNLLRHTILDNVSTKSKLAWEEPFGPVLPIIRVSTINEAIAIANASEYGLQGSVFTKDLEEARTIAKYLDTGTVNINRGSSRGPDIFPFIGIKKSGFGVQGIRDSLKAMTRVKGIVENE</sequence>
<evidence type="ECO:0000313" key="6">
    <source>
        <dbReference type="EMBL" id="BAC44260.1"/>
    </source>
</evidence>
<dbReference type="PROSITE" id="PS00070">
    <property type="entry name" value="ALDEHYDE_DEHYDR_CYS"/>
    <property type="match status" value="1"/>
</dbReference>
<feature type="domain" description="Aldehyde dehydrogenase" evidence="5">
    <location>
        <begin position="17"/>
        <end position="472"/>
    </location>
</feature>
<gene>
    <name evidence="6" type="ordered locus">MYPE4710</name>
</gene>
<dbReference type="InterPro" id="IPR016162">
    <property type="entry name" value="Ald_DH_N"/>
</dbReference>
<evidence type="ECO:0000256" key="1">
    <source>
        <dbReference type="ARBA" id="ARBA00009986"/>
    </source>
</evidence>
<name>Q8EVT9_MALP2</name>
<dbReference type="CDD" id="cd07082">
    <property type="entry name" value="ALDH_F11_NP-GAPDH"/>
    <property type="match status" value="1"/>
</dbReference>
<dbReference type="PANTHER" id="PTHR42991">
    <property type="entry name" value="ALDEHYDE DEHYDROGENASE"/>
    <property type="match status" value="1"/>
</dbReference>
<evidence type="ECO:0000256" key="3">
    <source>
        <dbReference type="PROSITE-ProRule" id="PRU10007"/>
    </source>
</evidence>
<dbReference type="KEGG" id="mpe:MYPE4710"/>
<dbReference type="FunCoup" id="Q8EVT9">
    <property type="interactions" value="247"/>
</dbReference>
<feature type="active site" evidence="3">
    <location>
        <position position="253"/>
    </location>
</feature>
<reference evidence="6 7" key="1">
    <citation type="journal article" date="2002" name="Nucleic Acids Res.">
        <title>The complete genomic sequence of Mycoplasma penetrans, an intracellular bacterial pathogen in humans.</title>
        <authorList>
            <person name="Sasaki Y."/>
            <person name="Ishikawa J."/>
            <person name="Yamashita A."/>
            <person name="Oshima K."/>
            <person name="Kenri T."/>
            <person name="Furuya K."/>
            <person name="Yoshino C."/>
            <person name="Horino A."/>
            <person name="Shiba T."/>
            <person name="Sasaki T."/>
            <person name="Hattori M."/>
        </authorList>
    </citation>
    <scope>NUCLEOTIDE SEQUENCE [LARGE SCALE GENOMIC DNA]</scope>
    <source>
        <strain evidence="6 7">HF-2</strain>
    </source>
</reference>
<keyword evidence="2 4" id="KW-0560">Oxidoreductase</keyword>
<dbReference type="GO" id="GO:0008911">
    <property type="term" value="F:lactaldehyde dehydrogenase (NAD+) activity"/>
    <property type="evidence" value="ECO:0007669"/>
    <property type="project" value="TreeGrafter"/>
</dbReference>
<dbReference type="SUPFAM" id="SSF53720">
    <property type="entry name" value="ALDH-like"/>
    <property type="match status" value="1"/>
</dbReference>
<dbReference type="STRING" id="272633.gene:10731586"/>
<dbReference type="InterPro" id="IPR029510">
    <property type="entry name" value="Ald_DH_CS_GLU"/>
</dbReference>
<dbReference type="InterPro" id="IPR016163">
    <property type="entry name" value="Ald_DH_C"/>
</dbReference>
<dbReference type="HOGENOM" id="CLU_005391_1_0_14"/>
<evidence type="ECO:0000259" key="5">
    <source>
        <dbReference type="Pfam" id="PF00171"/>
    </source>
</evidence>
<evidence type="ECO:0000256" key="4">
    <source>
        <dbReference type="RuleBase" id="RU003345"/>
    </source>
</evidence>
<dbReference type="InParanoid" id="Q8EVT9"/>
<dbReference type="Proteomes" id="UP000002522">
    <property type="component" value="Chromosome"/>
</dbReference>
<dbReference type="PROSITE" id="PS00687">
    <property type="entry name" value="ALDEHYDE_DEHYDR_GLU"/>
    <property type="match status" value="1"/>
</dbReference>
<comment type="similarity">
    <text evidence="1 4">Belongs to the aldehyde dehydrogenase family.</text>
</comment>
<accession>Q8EVT9</accession>
<dbReference type="InterPro" id="IPR016160">
    <property type="entry name" value="Ald_DH_CS_CYS"/>
</dbReference>
<dbReference type="EMBL" id="BA000026">
    <property type="protein sequence ID" value="BAC44260.1"/>
    <property type="molecule type" value="Genomic_DNA"/>
</dbReference>
<dbReference type="eggNOG" id="COG1012">
    <property type="taxonomic scope" value="Bacteria"/>
</dbReference>
<evidence type="ECO:0000313" key="7">
    <source>
        <dbReference type="Proteomes" id="UP000002522"/>
    </source>
</evidence>
<dbReference type="PANTHER" id="PTHR42991:SF1">
    <property type="entry name" value="ALDEHYDE DEHYDROGENASE"/>
    <property type="match status" value="1"/>
</dbReference>
<dbReference type="Pfam" id="PF00171">
    <property type="entry name" value="Aldedh"/>
    <property type="match status" value="1"/>
</dbReference>
<proteinExistence type="inferred from homology"/>
<dbReference type="AlphaFoldDB" id="Q8EVT9"/>
<dbReference type="InterPro" id="IPR016161">
    <property type="entry name" value="Ald_DH/histidinol_DH"/>
</dbReference>
<dbReference type="RefSeq" id="WP_011077294.1">
    <property type="nucleotide sequence ID" value="NC_004432.1"/>
</dbReference>
<protein>
    <submittedName>
        <fullName evidence="6">NADP-dependent glyceraldehyde-3-phosphate dehydrogenase</fullName>
    </submittedName>
</protein>
<keyword evidence="7" id="KW-1185">Reference proteome</keyword>
<evidence type="ECO:0000256" key="2">
    <source>
        <dbReference type="ARBA" id="ARBA00023002"/>
    </source>
</evidence>
<dbReference type="Gene3D" id="3.40.309.10">
    <property type="entry name" value="Aldehyde Dehydrogenase, Chain A, domain 2"/>
    <property type="match status" value="1"/>
</dbReference>
<dbReference type="Gene3D" id="3.40.605.10">
    <property type="entry name" value="Aldehyde Dehydrogenase, Chain A, domain 1"/>
    <property type="match status" value="1"/>
</dbReference>
<dbReference type="InterPro" id="IPR051020">
    <property type="entry name" value="ALDH-related_metabolic_enz"/>
</dbReference>